<proteinExistence type="predicted"/>
<sequence length="467" mass="54072">MNQRALALDALRGYAIITMVLSATIISSILPGWMSHAQTPPPEHIFNPEIPGITWVDLVFPFFLFAMGAAFPFSIGRHAEKGRSKLMLCYDAIKRGIQLTFFAIFIQHFYPYVISSPQDLRSWLLAITCFMVLFPMFMRIPYQLPEKIHKIIKLSAYLIAIIMLVTTQYANERSFSLYFSNIIILILANMAIFGSLLYIFTIHNRLLRICILILLGALMISKDIESSWVEHYLNISPIPWLYRFEYLEYLFIVIPGSFAGEILKKWLSENHENIYPTKVRTGVALLSILVSVILVNLYCLYNRFLEANLIITIILLTTGYLLLKGKPKTDIRTLWYKLFDLGSFFLLLGLFIEPFQEGIKKDYATFSYFFVTSGLAFMTLIIFNIICDYFKCVRSTRFLIMSGQNPMIAYVATDLLIYPILNILGITPLLEYFYSSPWLGFLHGIILTSLTVFITMFFTRIKWYWRT</sequence>
<feature type="transmembrane region" description="Helical" evidence="1">
    <location>
        <begin position="283"/>
        <end position="301"/>
    </location>
</feature>
<dbReference type="AlphaFoldDB" id="A0A412GWU1"/>
<feature type="transmembrane region" description="Helical" evidence="1">
    <location>
        <begin position="206"/>
        <end position="224"/>
    </location>
</feature>
<evidence type="ECO:0000259" key="2">
    <source>
        <dbReference type="Pfam" id="PF16401"/>
    </source>
</evidence>
<accession>A0A412GWU1</accession>
<feature type="transmembrane region" description="Helical" evidence="1">
    <location>
        <begin position="96"/>
        <end position="114"/>
    </location>
</feature>
<feature type="transmembrane region" description="Helical" evidence="1">
    <location>
        <begin position="12"/>
        <end position="33"/>
    </location>
</feature>
<feature type="domain" description="DUF5009" evidence="2">
    <location>
        <begin position="4"/>
        <end position="262"/>
    </location>
</feature>
<feature type="transmembrane region" description="Helical" evidence="1">
    <location>
        <begin position="438"/>
        <end position="458"/>
    </location>
</feature>
<evidence type="ECO:0000313" key="3">
    <source>
        <dbReference type="EMBL" id="RGR99380.1"/>
    </source>
</evidence>
<dbReference type="PANTHER" id="PTHR31061">
    <property type="entry name" value="LD22376P"/>
    <property type="match status" value="1"/>
</dbReference>
<protein>
    <submittedName>
        <fullName evidence="3">DUF5009 domain-containing protein</fullName>
    </submittedName>
</protein>
<feature type="transmembrane region" description="Helical" evidence="1">
    <location>
        <begin position="154"/>
        <end position="171"/>
    </location>
</feature>
<dbReference type="EMBL" id="QRUU01000006">
    <property type="protein sequence ID" value="RGR99380.1"/>
    <property type="molecule type" value="Genomic_DNA"/>
</dbReference>
<dbReference type="Proteomes" id="UP000285864">
    <property type="component" value="Unassembled WGS sequence"/>
</dbReference>
<feature type="transmembrane region" description="Helical" evidence="1">
    <location>
        <begin position="244"/>
        <end position="263"/>
    </location>
</feature>
<reference evidence="3 4" key="1">
    <citation type="submission" date="2018-08" db="EMBL/GenBank/DDBJ databases">
        <title>A genome reference for cultivated species of the human gut microbiota.</title>
        <authorList>
            <person name="Zou Y."/>
            <person name="Xue W."/>
            <person name="Luo G."/>
        </authorList>
    </citation>
    <scope>NUCLEOTIDE SEQUENCE [LARGE SCALE GENOMIC DNA]</scope>
    <source>
        <strain evidence="3 4">AF24-2</strain>
    </source>
</reference>
<dbReference type="RefSeq" id="WP_022125021.1">
    <property type="nucleotide sequence ID" value="NZ_CATZZN010000040.1"/>
</dbReference>
<keyword evidence="4" id="KW-1185">Reference proteome</keyword>
<dbReference type="Pfam" id="PF16401">
    <property type="entry name" value="DUF5009"/>
    <property type="match status" value="1"/>
</dbReference>
<name>A0A412GWU1_9BACT</name>
<feature type="transmembrane region" description="Helical" evidence="1">
    <location>
        <begin position="177"/>
        <end position="199"/>
    </location>
</feature>
<evidence type="ECO:0000313" key="4">
    <source>
        <dbReference type="Proteomes" id="UP000285864"/>
    </source>
</evidence>
<organism evidence="3 4">
    <name type="scientific">Phocaeicola coprocola</name>
    <dbReference type="NCBI Taxonomy" id="310298"/>
    <lineage>
        <taxon>Bacteria</taxon>
        <taxon>Pseudomonadati</taxon>
        <taxon>Bacteroidota</taxon>
        <taxon>Bacteroidia</taxon>
        <taxon>Bacteroidales</taxon>
        <taxon>Bacteroidaceae</taxon>
        <taxon>Phocaeicola</taxon>
    </lineage>
</organism>
<comment type="caution">
    <text evidence="3">The sequence shown here is derived from an EMBL/GenBank/DDBJ whole genome shotgun (WGS) entry which is preliminary data.</text>
</comment>
<feature type="transmembrane region" description="Helical" evidence="1">
    <location>
        <begin position="364"/>
        <end position="386"/>
    </location>
</feature>
<feature type="transmembrane region" description="Helical" evidence="1">
    <location>
        <begin position="335"/>
        <end position="352"/>
    </location>
</feature>
<feature type="transmembrane region" description="Helical" evidence="1">
    <location>
        <begin position="407"/>
        <end position="426"/>
    </location>
</feature>
<feature type="transmembrane region" description="Helical" evidence="1">
    <location>
        <begin position="120"/>
        <end position="142"/>
    </location>
</feature>
<keyword evidence="1" id="KW-1133">Transmembrane helix</keyword>
<keyword evidence="1" id="KW-0472">Membrane</keyword>
<gene>
    <name evidence="3" type="ORF">DWY20_02230</name>
</gene>
<keyword evidence="1" id="KW-0812">Transmembrane</keyword>
<dbReference type="PANTHER" id="PTHR31061:SF24">
    <property type="entry name" value="LD22376P"/>
    <property type="match status" value="1"/>
</dbReference>
<evidence type="ECO:0000256" key="1">
    <source>
        <dbReference type="SAM" id="Phobius"/>
    </source>
</evidence>
<dbReference type="InterPro" id="IPR032176">
    <property type="entry name" value="DUF5009"/>
</dbReference>
<feature type="transmembrane region" description="Helical" evidence="1">
    <location>
        <begin position="307"/>
        <end position="323"/>
    </location>
</feature>
<feature type="transmembrane region" description="Helical" evidence="1">
    <location>
        <begin position="53"/>
        <end position="75"/>
    </location>
</feature>